<proteinExistence type="inferred from homology"/>
<gene>
    <name evidence="16" type="ORF">PECAL_4P08540</name>
</gene>
<dbReference type="Gene3D" id="3.90.1110.10">
    <property type="entry name" value="RNA polymerase Rpb2, domain 2"/>
    <property type="match status" value="1"/>
</dbReference>
<dbReference type="GO" id="GO:0003899">
    <property type="term" value="F:DNA-directed RNA polymerase activity"/>
    <property type="evidence" value="ECO:0007669"/>
    <property type="project" value="UniProtKB-EC"/>
</dbReference>
<accession>A0A8J2SS75</accession>
<dbReference type="GO" id="GO:0032549">
    <property type="term" value="F:ribonucleoside binding"/>
    <property type="evidence" value="ECO:0007669"/>
    <property type="project" value="InterPro"/>
</dbReference>
<dbReference type="Proteomes" id="UP000789595">
    <property type="component" value="Unassembled WGS sequence"/>
</dbReference>
<evidence type="ECO:0000259" key="11">
    <source>
        <dbReference type="Pfam" id="PF00562"/>
    </source>
</evidence>
<dbReference type="OrthoDB" id="10248617at2759"/>
<keyword evidence="5 9" id="KW-0548">Nucleotidyltransferase</keyword>
<evidence type="ECO:0000313" key="17">
    <source>
        <dbReference type="Proteomes" id="UP000789595"/>
    </source>
</evidence>
<evidence type="ECO:0000259" key="12">
    <source>
        <dbReference type="Pfam" id="PF04560"/>
    </source>
</evidence>
<evidence type="ECO:0000256" key="6">
    <source>
        <dbReference type="ARBA" id="ARBA00023163"/>
    </source>
</evidence>
<evidence type="ECO:0000256" key="7">
    <source>
        <dbReference type="ARBA" id="ARBA00023242"/>
    </source>
</evidence>
<dbReference type="Gene3D" id="2.40.50.150">
    <property type="match status" value="1"/>
</dbReference>
<dbReference type="SUPFAM" id="SSF64484">
    <property type="entry name" value="beta and beta-prime subunits of DNA dependent RNA-polymerase"/>
    <property type="match status" value="1"/>
</dbReference>
<dbReference type="Pfam" id="PF06883">
    <property type="entry name" value="RNA_pol_Rpa2_4"/>
    <property type="match status" value="1"/>
</dbReference>
<evidence type="ECO:0000256" key="10">
    <source>
        <dbReference type="SAM" id="MobiDB-lite"/>
    </source>
</evidence>
<keyword evidence="17" id="KW-1185">Reference proteome</keyword>
<keyword evidence="7" id="KW-0539">Nucleus</keyword>
<evidence type="ECO:0000259" key="13">
    <source>
        <dbReference type="Pfam" id="PF04563"/>
    </source>
</evidence>
<dbReference type="Gene3D" id="3.90.1800.10">
    <property type="entry name" value="RNA polymerase alpha subunit dimerisation domain"/>
    <property type="match status" value="1"/>
</dbReference>
<dbReference type="Gene3D" id="3.90.1100.10">
    <property type="match status" value="2"/>
</dbReference>
<reference evidence="16" key="1">
    <citation type="submission" date="2021-11" db="EMBL/GenBank/DDBJ databases">
        <authorList>
            <consortium name="Genoscope - CEA"/>
            <person name="William W."/>
        </authorList>
    </citation>
    <scope>NUCLEOTIDE SEQUENCE</scope>
</reference>
<dbReference type="GO" id="GO:0000428">
    <property type="term" value="C:DNA-directed RNA polymerase complex"/>
    <property type="evidence" value="ECO:0007669"/>
    <property type="project" value="UniProtKB-KW"/>
</dbReference>
<feature type="domain" description="RNA polymerase Rpb2" evidence="12">
    <location>
        <begin position="1075"/>
        <end position="1163"/>
    </location>
</feature>
<dbReference type="InterPro" id="IPR015712">
    <property type="entry name" value="DNA-dir_RNA_pol_su2"/>
</dbReference>
<comment type="catalytic activity">
    <reaction evidence="9">
        <text>RNA(n) + a ribonucleoside 5'-triphosphate = RNA(n+1) + diphosphate</text>
        <dbReference type="Rhea" id="RHEA:21248"/>
        <dbReference type="Rhea" id="RHEA-COMP:14527"/>
        <dbReference type="Rhea" id="RHEA-COMP:17342"/>
        <dbReference type="ChEBI" id="CHEBI:33019"/>
        <dbReference type="ChEBI" id="CHEBI:61557"/>
        <dbReference type="ChEBI" id="CHEBI:140395"/>
        <dbReference type="EC" id="2.7.7.6"/>
    </reaction>
</comment>
<evidence type="ECO:0000259" key="15">
    <source>
        <dbReference type="Pfam" id="PF06883"/>
    </source>
</evidence>
<evidence type="ECO:0000256" key="8">
    <source>
        <dbReference type="RuleBase" id="RU000434"/>
    </source>
</evidence>
<dbReference type="Pfam" id="PF04563">
    <property type="entry name" value="RNA_pol_Rpb2_1"/>
    <property type="match status" value="1"/>
</dbReference>
<feature type="region of interest" description="Disordered" evidence="10">
    <location>
        <begin position="1053"/>
        <end position="1072"/>
    </location>
</feature>
<dbReference type="GO" id="GO:0006351">
    <property type="term" value="P:DNA-templated transcription"/>
    <property type="evidence" value="ECO:0007669"/>
    <property type="project" value="InterPro"/>
</dbReference>
<feature type="domain" description="RNA polymerase beta subunit protrusion" evidence="13">
    <location>
        <begin position="11"/>
        <end position="372"/>
    </location>
</feature>
<evidence type="ECO:0000256" key="9">
    <source>
        <dbReference type="RuleBase" id="RU363031"/>
    </source>
</evidence>
<comment type="function">
    <text evidence="9">DNA-dependent RNA polymerase catalyzes the transcription of DNA into RNA using the four ribonucleoside triphosphates as substrates.</text>
</comment>
<dbReference type="EMBL" id="CAKKNE010000004">
    <property type="protein sequence ID" value="CAH0373636.1"/>
    <property type="molecule type" value="Genomic_DNA"/>
</dbReference>
<evidence type="ECO:0000256" key="1">
    <source>
        <dbReference type="ARBA" id="ARBA00004123"/>
    </source>
</evidence>
<protein>
    <recommendedName>
        <fullName evidence="9">DNA-directed RNA polymerase subunit beta</fullName>
        <ecNumber evidence="9">2.7.7.6</ecNumber>
    </recommendedName>
</protein>
<dbReference type="InterPro" id="IPR007641">
    <property type="entry name" value="RNA_pol_Rpb2_7"/>
</dbReference>
<dbReference type="CDD" id="cd00653">
    <property type="entry name" value="RNA_pol_B_RPB2"/>
    <property type="match status" value="1"/>
</dbReference>
<organism evidence="16 17">
    <name type="scientific">Pelagomonas calceolata</name>
    <dbReference type="NCBI Taxonomy" id="35677"/>
    <lineage>
        <taxon>Eukaryota</taxon>
        <taxon>Sar</taxon>
        <taxon>Stramenopiles</taxon>
        <taxon>Ochrophyta</taxon>
        <taxon>Pelagophyceae</taxon>
        <taxon>Pelagomonadales</taxon>
        <taxon>Pelagomonadaceae</taxon>
        <taxon>Pelagomonas</taxon>
    </lineage>
</organism>
<evidence type="ECO:0000256" key="2">
    <source>
        <dbReference type="ARBA" id="ARBA00006835"/>
    </source>
</evidence>
<dbReference type="PANTHER" id="PTHR20856">
    <property type="entry name" value="DNA-DIRECTED RNA POLYMERASE I SUBUNIT 2"/>
    <property type="match status" value="1"/>
</dbReference>
<comment type="caution">
    <text evidence="16">The sequence shown here is derived from an EMBL/GenBank/DDBJ whole genome shotgun (WGS) entry which is preliminary data.</text>
</comment>
<comment type="similarity">
    <text evidence="2 8">Belongs to the RNA polymerase beta chain family.</text>
</comment>
<evidence type="ECO:0000256" key="4">
    <source>
        <dbReference type="ARBA" id="ARBA00022679"/>
    </source>
</evidence>
<dbReference type="GO" id="GO:0005634">
    <property type="term" value="C:nucleus"/>
    <property type="evidence" value="ECO:0007669"/>
    <property type="project" value="UniProtKB-SubCell"/>
</dbReference>
<dbReference type="InterPro" id="IPR007645">
    <property type="entry name" value="RNA_pol_Rpb2_3"/>
</dbReference>
<sequence length="1166" mass="129103">MVRLMQSAAVHHLHSFNQFLQHDLSSAVDCALPHECAFDGCHERLQVMLQMTAIAIDYPILNKDPQTIITPRECRERKITYSAPMTASFKCGMNGIDDRGTITRTAGYLPIMVLSNRCHLSGLDEAGLVAAREECDELGGYFIINGLEKVLRLIQVPMRNMPMAIQRPVYRGRGAFYTQYAVTMRCARSDQSTCTMTLHYLSNGSMRLRVSVRKQDLMIPLVVVLNALMPDLYDQGNFSHAISTGTPRDEGSKQSFFTNQSSTKANPLALLGTMCASLFRQNLPEDADDDVFGLFFLERYIAVHVNSWSAKQDVLALMSRKLHSFVHAKCCEDNMDSVSHQELLMPGHILSAYIREKMEDTLGQSIAHMRRDAKNDLTHSSLNIHQNILPYCSKILGRYVGVVGSKISSFIASGNLISSSGLDLQQTTGFAIVAERLNKWRYLSHFRSVHRGQFFTTMKTTSVRKLLPEAWGFLCPVHTPDGAPCGLLSHISAKTHVVCNSSNMAANTKNWRILLIDILISLGMLPTRTLSLGYGAKNGRANSTGCTTSWKCMSDHLHVCLDGFVLGSAPDEVCANISWVLRRLKVKAFSAIGIDTTLEIAHVKQQGLSASCPFSGLYLFSQPARLVRPVLQCGLTAQIELIGPFEQSTLQISCTKSGLSLPEDNISTIVTETHAEIDPTVMLSFLASLTPFSDFNQSPRNMYQCQMGKQTMGTPSHSFYHRGDHKMYRLLTPQSPLVCTRDYHNLTLDLNAQGTNSIVAVVSYTGYDMEDAMIINKSAFERGFGHGTVYKTLLVDLTAEAERRKGPLGKTSLLCFGNKNTVMKPANNGAKNTADGPEYVAPMLGEDGLPSVGQKIGPGDPLWCAFVENCNEHIIGAHKDTENAYVDAIRFLGHLPCNENRKDITQHRASITLRYPRRPVIGDKFSSRHGQKGVLSVLWPECDMPFCESGLTPDIIINPHAFPSRMTIGMLIESMAGKSAASCGRFHDGTPFAFQEHRKAVDFFGSQLCAAGYEYFGSEPVYSGLSGLLMRMEIFVGIVYYQRLRHMVSDKSQVRGTGPVHPLTQQPVKGRKRHGGIRLGEMERDSLLAHGISFLLHDRLVICSDSHPARVFVDTRCGAVLALHPPNSSGKGHILTLASITIPYVFRYLKNELAGMNICIGLFYEK</sequence>
<evidence type="ECO:0000256" key="3">
    <source>
        <dbReference type="ARBA" id="ARBA00022478"/>
    </source>
</evidence>
<dbReference type="InterPro" id="IPR009674">
    <property type="entry name" value="Rpa2_dom_4"/>
</dbReference>
<dbReference type="GO" id="GO:0003677">
    <property type="term" value="F:DNA binding"/>
    <property type="evidence" value="ECO:0007669"/>
    <property type="project" value="InterPro"/>
</dbReference>
<dbReference type="InterPro" id="IPR007121">
    <property type="entry name" value="RNA_pol_bsu_CS"/>
</dbReference>
<dbReference type="Gene3D" id="2.40.270.10">
    <property type="entry name" value="DNA-directed RNA polymerase, subunit 2, domain 6"/>
    <property type="match status" value="1"/>
</dbReference>
<evidence type="ECO:0000259" key="14">
    <source>
        <dbReference type="Pfam" id="PF04565"/>
    </source>
</evidence>
<dbReference type="InterPro" id="IPR007644">
    <property type="entry name" value="RNA_pol_bsu_protrusion"/>
</dbReference>
<dbReference type="PROSITE" id="PS01166">
    <property type="entry name" value="RNA_POL_BETA"/>
    <property type="match status" value="1"/>
</dbReference>
<keyword evidence="3 9" id="KW-0240">DNA-directed RNA polymerase</keyword>
<dbReference type="Pfam" id="PF00562">
    <property type="entry name" value="RNA_pol_Rpb2_6"/>
    <property type="match status" value="1"/>
</dbReference>
<keyword evidence="4 9" id="KW-0808">Transferase</keyword>
<keyword evidence="6 9" id="KW-0804">Transcription</keyword>
<dbReference type="Gene3D" id="3.90.1070.20">
    <property type="match status" value="1"/>
</dbReference>
<evidence type="ECO:0000313" key="16">
    <source>
        <dbReference type="EMBL" id="CAH0373636.1"/>
    </source>
</evidence>
<feature type="domain" description="RNA polymerase Rpb2" evidence="14">
    <location>
        <begin position="433"/>
        <end position="497"/>
    </location>
</feature>
<dbReference type="Pfam" id="PF04565">
    <property type="entry name" value="RNA_pol_Rpb2_3"/>
    <property type="match status" value="1"/>
</dbReference>
<feature type="domain" description="DNA-directed RNA polymerase subunit 2 hybrid-binding" evidence="11">
    <location>
        <begin position="687"/>
        <end position="1073"/>
    </location>
</feature>
<dbReference type="EC" id="2.7.7.6" evidence="9"/>
<dbReference type="InterPro" id="IPR037033">
    <property type="entry name" value="DNA-dir_RNAP_su2_hyb_sf"/>
</dbReference>
<evidence type="ECO:0000256" key="5">
    <source>
        <dbReference type="ARBA" id="ARBA00022695"/>
    </source>
</evidence>
<dbReference type="AlphaFoldDB" id="A0A8J2SS75"/>
<name>A0A8J2SS75_9STRA</name>
<dbReference type="InterPro" id="IPR007120">
    <property type="entry name" value="DNA-dir_RNAP_su2_dom"/>
</dbReference>
<feature type="domain" description="DNA-directed RNA polymerase I subunit RPA2" evidence="15">
    <location>
        <begin position="566"/>
        <end position="628"/>
    </location>
</feature>
<dbReference type="FunFam" id="2.40.270.10:FF:000011">
    <property type="entry name" value="DNA-directed RNA polymerase subunit beta"/>
    <property type="match status" value="1"/>
</dbReference>
<comment type="subcellular location">
    <subcellularLocation>
        <location evidence="1">Nucleus</location>
    </subcellularLocation>
</comment>
<dbReference type="InterPro" id="IPR014724">
    <property type="entry name" value="RNA_pol_RPB2_OB-fold"/>
</dbReference>
<dbReference type="Pfam" id="PF04560">
    <property type="entry name" value="RNA_pol_Rpb2_7"/>
    <property type="match status" value="1"/>
</dbReference>
<dbReference type="InterPro" id="IPR037034">
    <property type="entry name" value="RNA_pol_Rpb2_2_sf"/>
</dbReference>